<dbReference type="InterPro" id="IPR009057">
    <property type="entry name" value="Homeodomain-like_sf"/>
</dbReference>
<dbReference type="GO" id="GO:0003677">
    <property type="term" value="F:DNA binding"/>
    <property type="evidence" value="ECO:0007669"/>
    <property type="project" value="UniProtKB-UniRule"/>
</dbReference>
<dbReference type="InterPro" id="IPR001647">
    <property type="entry name" value="HTH_TetR"/>
</dbReference>
<evidence type="ECO:0000256" key="3">
    <source>
        <dbReference type="ARBA" id="ARBA00023163"/>
    </source>
</evidence>
<dbReference type="Pfam" id="PF00440">
    <property type="entry name" value="TetR_N"/>
    <property type="match status" value="1"/>
</dbReference>
<keyword evidence="3" id="KW-0804">Transcription</keyword>
<dbReference type="InterPro" id="IPR036271">
    <property type="entry name" value="Tet_transcr_reg_TetR-rel_C_sf"/>
</dbReference>
<keyword evidence="2 4" id="KW-0238">DNA-binding</keyword>
<feature type="DNA-binding region" description="H-T-H motif" evidence="4">
    <location>
        <begin position="55"/>
        <end position="74"/>
    </location>
</feature>
<evidence type="ECO:0000256" key="2">
    <source>
        <dbReference type="ARBA" id="ARBA00023125"/>
    </source>
</evidence>
<dbReference type="PANTHER" id="PTHR47506">
    <property type="entry name" value="TRANSCRIPTIONAL REGULATORY PROTEIN"/>
    <property type="match status" value="1"/>
</dbReference>
<name>A0A927BTT2_9BACL</name>
<dbReference type="Gene3D" id="1.10.357.10">
    <property type="entry name" value="Tetracycline Repressor, domain 2"/>
    <property type="match status" value="1"/>
</dbReference>
<sequence>MEPFFFCYTVDMKNIASNGANNGPNRLTKKGKETRARIVAAAAELMFGNGVAGTSVEDVQRKASVSASQLYHYFSEKRALIAAVVAYQTEQVLGAQEPLFGRLDTLEGLQAWRDAIVQLQLERQCQGGCPIGSLASELSETDAAVRAELAEAFGRWEHAIAAGLRAMAARGELRPGANPDRLALALLAALQGGLLLTQVRRDTEALAAGLDVILAHIRAQLA</sequence>
<reference evidence="6" key="1">
    <citation type="submission" date="2020-09" db="EMBL/GenBank/DDBJ databases">
        <title>A novel bacterium of genus Paenibacillus, isolated from South China Sea.</title>
        <authorList>
            <person name="Huang H."/>
            <person name="Mo K."/>
            <person name="Hu Y."/>
        </authorList>
    </citation>
    <scope>NUCLEOTIDE SEQUENCE</scope>
    <source>
        <strain evidence="6">IB182496</strain>
    </source>
</reference>
<keyword evidence="7" id="KW-1185">Reference proteome</keyword>
<accession>A0A927BTT2</accession>
<gene>
    <name evidence="6" type="ORF">IDH44_15845</name>
</gene>
<comment type="caution">
    <text evidence="6">The sequence shown here is derived from an EMBL/GenBank/DDBJ whole genome shotgun (WGS) entry which is preliminary data.</text>
</comment>
<proteinExistence type="predicted"/>
<organism evidence="6 7">
    <name type="scientific">Paenibacillus sabuli</name>
    <dbReference type="NCBI Taxonomy" id="2772509"/>
    <lineage>
        <taxon>Bacteria</taxon>
        <taxon>Bacillati</taxon>
        <taxon>Bacillota</taxon>
        <taxon>Bacilli</taxon>
        <taxon>Bacillales</taxon>
        <taxon>Paenibacillaceae</taxon>
        <taxon>Paenibacillus</taxon>
    </lineage>
</organism>
<dbReference type="AlphaFoldDB" id="A0A927BTT2"/>
<evidence type="ECO:0000313" key="7">
    <source>
        <dbReference type="Proteomes" id="UP000621560"/>
    </source>
</evidence>
<dbReference type="SUPFAM" id="SSF48498">
    <property type="entry name" value="Tetracyclin repressor-like, C-terminal domain"/>
    <property type="match status" value="1"/>
</dbReference>
<dbReference type="PANTHER" id="PTHR47506:SF3">
    <property type="entry name" value="HTH-TYPE TRANSCRIPTIONAL REGULATOR LMRA"/>
    <property type="match status" value="1"/>
</dbReference>
<dbReference type="InterPro" id="IPR011075">
    <property type="entry name" value="TetR_C"/>
</dbReference>
<dbReference type="Proteomes" id="UP000621560">
    <property type="component" value="Unassembled WGS sequence"/>
</dbReference>
<evidence type="ECO:0000256" key="4">
    <source>
        <dbReference type="PROSITE-ProRule" id="PRU00335"/>
    </source>
</evidence>
<protein>
    <submittedName>
        <fullName evidence="6">TetR/AcrR family transcriptional regulator</fullName>
    </submittedName>
</protein>
<dbReference type="Pfam" id="PF16925">
    <property type="entry name" value="TetR_C_13"/>
    <property type="match status" value="1"/>
</dbReference>
<evidence type="ECO:0000259" key="5">
    <source>
        <dbReference type="PROSITE" id="PS50977"/>
    </source>
</evidence>
<dbReference type="SUPFAM" id="SSF46689">
    <property type="entry name" value="Homeodomain-like"/>
    <property type="match status" value="1"/>
</dbReference>
<feature type="domain" description="HTH tetR-type" evidence="5">
    <location>
        <begin position="32"/>
        <end position="92"/>
    </location>
</feature>
<keyword evidence="1" id="KW-0805">Transcription regulation</keyword>
<dbReference type="EMBL" id="JACXIZ010000026">
    <property type="protein sequence ID" value="MBD2846672.1"/>
    <property type="molecule type" value="Genomic_DNA"/>
</dbReference>
<dbReference type="PRINTS" id="PR00455">
    <property type="entry name" value="HTHTETR"/>
</dbReference>
<evidence type="ECO:0000256" key="1">
    <source>
        <dbReference type="ARBA" id="ARBA00023015"/>
    </source>
</evidence>
<evidence type="ECO:0000313" key="6">
    <source>
        <dbReference type="EMBL" id="MBD2846672.1"/>
    </source>
</evidence>
<dbReference type="PROSITE" id="PS50977">
    <property type="entry name" value="HTH_TETR_2"/>
    <property type="match status" value="1"/>
</dbReference>